<dbReference type="Pfam" id="PF00078">
    <property type="entry name" value="RVT_1"/>
    <property type="match status" value="1"/>
</dbReference>
<reference evidence="3" key="1">
    <citation type="submission" date="2021-02" db="EMBL/GenBank/DDBJ databases">
        <authorList>
            <person name="Nowell W R."/>
        </authorList>
    </citation>
    <scope>NUCLEOTIDE SEQUENCE</scope>
</reference>
<evidence type="ECO:0000313" key="4">
    <source>
        <dbReference type="EMBL" id="CAF4207346.1"/>
    </source>
</evidence>
<dbReference type="Proteomes" id="UP000677228">
    <property type="component" value="Unassembled WGS sequence"/>
</dbReference>
<dbReference type="InterPro" id="IPR000477">
    <property type="entry name" value="RT_dom"/>
</dbReference>
<keyword evidence="1" id="KW-0472">Membrane</keyword>
<comment type="caution">
    <text evidence="3">The sequence shown here is derived from an EMBL/GenBank/DDBJ whole genome shotgun (WGS) entry which is preliminary data.</text>
</comment>
<gene>
    <name evidence="3" type="ORF">OVA965_LOCUS32997</name>
    <name evidence="4" type="ORF">TMI583_LOCUS33870</name>
</gene>
<evidence type="ECO:0000313" key="5">
    <source>
        <dbReference type="Proteomes" id="UP000677228"/>
    </source>
</evidence>
<dbReference type="AlphaFoldDB" id="A0A8S2FAB4"/>
<feature type="domain" description="Reverse transcriptase" evidence="2">
    <location>
        <begin position="204"/>
        <end position="481"/>
    </location>
</feature>
<name>A0A8S2FAB4_9BILA</name>
<protein>
    <recommendedName>
        <fullName evidence="2">Reverse transcriptase domain-containing protein</fullName>
    </recommendedName>
</protein>
<sequence length="611" mass="71722">MYFCDVIIGLSLWLGMHQSSYWDYRSSSVKIERCTRYFPIEMARGAIPKELHEMRSYSRALGFRAKRTGDVRLRDESTRIRNIVRSELKQFRQSQLVKQLTERHKPGRGSMMFWNRTKKHFKNCSSSLRGFLLPSGETVKEPSKMADLAADYYEKLFEEPVVYRPHPIKIEEEKRSCDIHGLSPFILGKMPENYWHLMVDLYNHSFRTCQMPSKFKEVRMVLLAKKDAVCKPDQTRPISLIDSFLKVQERLFLNRFLEVIKAKGLLPDSQSGFRMEHRLQTRVLLLIEQIQSYMSNSSPVATIYVDYKSAFDQLWFKGCIGKLKRQGIPISYVNWIHAWLIKRRAVIEIAGVKSRWFEIMRGGPQGSSFTATLFITYHADMEYFIPGAMSFLFAADLAAVLAGQIGIKFTQRYMELEKRLHIFFEQLEFYVVLTVQPINCIKTKGMFSARAINYPNPMPDIRCEKNEIEWVKVFKYLGYWLTTKLGWGNMINQACKKIRQQTAMINSIRVSDTTSIPLRIALFSTFVIPFFTWLFALYPLFTNCQRLTLSHFYYTSLKRVYHCLQWGDLYFSYTYAEKSLDDHCYNYWLKYLNALSQSNDGHLLDEQSVTN</sequence>
<dbReference type="SUPFAM" id="SSF56672">
    <property type="entry name" value="DNA/RNA polymerases"/>
    <property type="match status" value="1"/>
</dbReference>
<evidence type="ECO:0000256" key="1">
    <source>
        <dbReference type="SAM" id="Phobius"/>
    </source>
</evidence>
<accession>A0A8S2FAB4</accession>
<feature type="transmembrane region" description="Helical" evidence="1">
    <location>
        <begin position="520"/>
        <end position="541"/>
    </location>
</feature>
<organism evidence="3 5">
    <name type="scientific">Didymodactylos carnosus</name>
    <dbReference type="NCBI Taxonomy" id="1234261"/>
    <lineage>
        <taxon>Eukaryota</taxon>
        <taxon>Metazoa</taxon>
        <taxon>Spiralia</taxon>
        <taxon>Gnathifera</taxon>
        <taxon>Rotifera</taxon>
        <taxon>Eurotatoria</taxon>
        <taxon>Bdelloidea</taxon>
        <taxon>Philodinida</taxon>
        <taxon>Philodinidae</taxon>
        <taxon>Didymodactylos</taxon>
    </lineage>
</organism>
<evidence type="ECO:0000259" key="2">
    <source>
        <dbReference type="PROSITE" id="PS50878"/>
    </source>
</evidence>
<keyword evidence="1" id="KW-1133">Transmembrane helix</keyword>
<dbReference type="PANTHER" id="PTHR19446">
    <property type="entry name" value="REVERSE TRANSCRIPTASES"/>
    <property type="match status" value="1"/>
</dbReference>
<dbReference type="Proteomes" id="UP000682733">
    <property type="component" value="Unassembled WGS sequence"/>
</dbReference>
<dbReference type="EMBL" id="CAJOBA010047960">
    <property type="protein sequence ID" value="CAF4207346.1"/>
    <property type="molecule type" value="Genomic_DNA"/>
</dbReference>
<dbReference type="InterPro" id="IPR043502">
    <property type="entry name" value="DNA/RNA_pol_sf"/>
</dbReference>
<dbReference type="PROSITE" id="PS50878">
    <property type="entry name" value="RT_POL"/>
    <property type="match status" value="1"/>
</dbReference>
<dbReference type="EMBL" id="CAJNOK010026235">
    <property type="protein sequence ID" value="CAF1399973.1"/>
    <property type="molecule type" value="Genomic_DNA"/>
</dbReference>
<keyword evidence="1" id="KW-0812">Transmembrane</keyword>
<feature type="transmembrane region" description="Helical" evidence="1">
    <location>
        <begin position="383"/>
        <end position="407"/>
    </location>
</feature>
<feature type="non-terminal residue" evidence="3">
    <location>
        <position position="1"/>
    </location>
</feature>
<proteinExistence type="predicted"/>
<evidence type="ECO:0000313" key="3">
    <source>
        <dbReference type="EMBL" id="CAF1399973.1"/>
    </source>
</evidence>